<dbReference type="EMBL" id="PGFZ01000004">
    <property type="protein sequence ID" value="POZ51951.1"/>
    <property type="molecule type" value="Genomic_DNA"/>
</dbReference>
<dbReference type="RefSeq" id="WP_103974273.1">
    <property type="nucleotide sequence ID" value="NZ_PGFZ01000004.1"/>
</dbReference>
<organism evidence="2 3">
    <name type="scientific">Methylovulum psychrotolerans</name>
    <dbReference type="NCBI Taxonomy" id="1704499"/>
    <lineage>
        <taxon>Bacteria</taxon>
        <taxon>Pseudomonadati</taxon>
        <taxon>Pseudomonadota</taxon>
        <taxon>Gammaproteobacteria</taxon>
        <taxon>Methylococcales</taxon>
        <taxon>Methylococcaceae</taxon>
        <taxon>Methylovulum</taxon>
    </lineage>
</organism>
<dbReference type="AlphaFoldDB" id="A0A2S5CMB5"/>
<protein>
    <submittedName>
        <fullName evidence="2">Filamentous hemagglutinin</fullName>
    </submittedName>
</protein>
<accession>A0A2S5CMB5</accession>
<proteinExistence type="predicted"/>
<reference evidence="2 3" key="1">
    <citation type="submission" date="2017-11" db="EMBL/GenBank/DDBJ databases">
        <title>Draft Genome Sequence of Methylobacter psychrotolerans Sph1T, an Obligate Methanotroph from Low-Temperature Environments.</title>
        <authorList>
            <person name="Oshkin I.Y."/>
            <person name="Miroshnikov K."/>
            <person name="Belova S.E."/>
            <person name="Korzhenkov A."/>
            <person name="Toshchakov S.V."/>
            <person name="Dedysh S.N."/>
        </authorList>
    </citation>
    <scope>NUCLEOTIDE SEQUENCE [LARGE SCALE GENOMIC DNA]</scope>
    <source>
        <strain evidence="2 3">Sph1</strain>
    </source>
</reference>
<sequence length="302" mass="32201">MSIKRSFFLLLPVFVTGCAYNPFGEKEPAPVYQERPVIVQAPEPVPAPAPAPVQTIEINKMPDMPAPAVTPLEPEPLTPEQTRQMLTPEQEQALNALEKPTSLDPSSTSLLPSPSAVAQPPQPAPLTMAMNAVPAPPPAPAESVLPVPSMEPGTIVPQPSAAVPPSVAAPDVVAMVTPPAPPPPPPVFEPLQTFAPLSAVTQTLVLAADKSVARGNIDSASATIERAMRIEPKNPTLLYKLALLRLKQSKPVLAEDLAKKSALMATNDKPLKKHSWLLIARAREMQNDMDGAEKARKQAEKF</sequence>
<dbReference type="SUPFAM" id="SSF48452">
    <property type="entry name" value="TPR-like"/>
    <property type="match status" value="1"/>
</dbReference>
<gene>
    <name evidence="2" type="primary">fhaB</name>
    <name evidence="2" type="ORF">AADEFJLK_02171</name>
</gene>
<name>A0A2S5CMB5_9GAMM</name>
<evidence type="ECO:0000313" key="3">
    <source>
        <dbReference type="Proteomes" id="UP000237423"/>
    </source>
</evidence>
<feature type="region of interest" description="Disordered" evidence="1">
    <location>
        <begin position="99"/>
        <end position="122"/>
    </location>
</feature>
<feature type="compositionally biased region" description="Low complexity" evidence="1">
    <location>
        <begin position="100"/>
        <end position="119"/>
    </location>
</feature>
<comment type="caution">
    <text evidence="2">The sequence shown here is derived from an EMBL/GenBank/DDBJ whole genome shotgun (WGS) entry which is preliminary data.</text>
</comment>
<dbReference type="InterPro" id="IPR011990">
    <property type="entry name" value="TPR-like_helical_dom_sf"/>
</dbReference>
<dbReference type="PROSITE" id="PS51257">
    <property type="entry name" value="PROKAR_LIPOPROTEIN"/>
    <property type="match status" value="1"/>
</dbReference>
<dbReference type="Gene3D" id="1.25.40.10">
    <property type="entry name" value="Tetratricopeptide repeat domain"/>
    <property type="match status" value="1"/>
</dbReference>
<evidence type="ECO:0000313" key="2">
    <source>
        <dbReference type="EMBL" id="POZ51951.1"/>
    </source>
</evidence>
<dbReference type="Proteomes" id="UP000237423">
    <property type="component" value="Unassembled WGS sequence"/>
</dbReference>
<evidence type="ECO:0000256" key="1">
    <source>
        <dbReference type="SAM" id="MobiDB-lite"/>
    </source>
</evidence>